<accession>A0A3M6U012</accession>
<evidence type="ECO:0000256" key="6">
    <source>
        <dbReference type="ARBA" id="ARBA00022763"/>
    </source>
</evidence>
<feature type="region of interest" description="Disordered" evidence="12">
    <location>
        <begin position="513"/>
        <end position="554"/>
    </location>
</feature>
<reference evidence="13 14" key="1">
    <citation type="journal article" date="2018" name="Sci. Rep.">
        <title>Comparative analysis of the Pocillopora damicornis genome highlights role of immune system in coral evolution.</title>
        <authorList>
            <person name="Cunning R."/>
            <person name="Bay R.A."/>
            <person name="Gillette P."/>
            <person name="Baker A.C."/>
            <person name="Traylor-Knowles N."/>
        </authorList>
    </citation>
    <scope>NUCLEOTIDE SEQUENCE [LARGE SCALE GENOMIC DNA]</scope>
    <source>
        <strain evidence="13">RSMAS</strain>
        <tissue evidence="13">Whole animal</tissue>
    </source>
</reference>
<evidence type="ECO:0000256" key="9">
    <source>
        <dbReference type="ARBA" id="ARBA00023242"/>
    </source>
</evidence>
<dbReference type="GO" id="GO:0000785">
    <property type="term" value="C:chromatin"/>
    <property type="evidence" value="ECO:0007669"/>
    <property type="project" value="TreeGrafter"/>
</dbReference>
<keyword evidence="6" id="KW-0227">DNA damage</keyword>
<dbReference type="Proteomes" id="UP000275408">
    <property type="component" value="Unassembled WGS sequence"/>
</dbReference>
<comment type="similarity">
    <text evidence="3">Belongs to the PARI family.</text>
</comment>
<evidence type="ECO:0000256" key="12">
    <source>
        <dbReference type="SAM" id="MobiDB-lite"/>
    </source>
</evidence>
<evidence type="ECO:0000256" key="8">
    <source>
        <dbReference type="ARBA" id="ARBA00023204"/>
    </source>
</evidence>
<dbReference type="SUPFAM" id="SSF52540">
    <property type="entry name" value="P-loop containing nucleoside triphosphate hydrolases"/>
    <property type="match status" value="1"/>
</dbReference>
<dbReference type="PANTHER" id="PTHR32121">
    <property type="entry name" value="PCNA-INTERACTING PARTNER"/>
    <property type="match status" value="1"/>
</dbReference>
<keyword evidence="14" id="KW-1185">Reference proteome</keyword>
<keyword evidence="7" id="KW-0238">DNA-binding</keyword>
<proteinExistence type="inferred from homology"/>
<dbReference type="OrthoDB" id="6427080at2759"/>
<feature type="non-terminal residue" evidence="13">
    <location>
        <position position="1"/>
    </location>
</feature>
<dbReference type="EMBL" id="RCHS01002511">
    <property type="protein sequence ID" value="RMX47003.1"/>
    <property type="molecule type" value="Genomic_DNA"/>
</dbReference>
<dbReference type="PANTHER" id="PTHR32121:SF0">
    <property type="entry name" value="PCNA-INTERACTING PARTNER"/>
    <property type="match status" value="1"/>
</dbReference>
<evidence type="ECO:0000256" key="4">
    <source>
        <dbReference type="ARBA" id="ARBA00014320"/>
    </source>
</evidence>
<evidence type="ECO:0000256" key="5">
    <source>
        <dbReference type="ARBA" id="ARBA00022490"/>
    </source>
</evidence>
<dbReference type="GO" id="GO:2000042">
    <property type="term" value="P:negative regulation of double-strand break repair via homologous recombination"/>
    <property type="evidence" value="ECO:0007669"/>
    <property type="project" value="InterPro"/>
</dbReference>
<evidence type="ECO:0000256" key="2">
    <source>
        <dbReference type="ARBA" id="ARBA00004496"/>
    </source>
</evidence>
<comment type="subcellular location">
    <subcellularLocation>
        <location evidence="2">Cytoplasm</location>
    </subcellularLocation>
    <subcellularLocation>
        <location evidence="1">Nucleus</location>
    </subcellularLocation>
</comment>
<feature type="compositionally biased region" description="Basic and acidic residues" evidence="12">
    <location>
        <begin position="543"/>
        <end position="554"/>
    </location>
</feature>
<dbReference type="InterPro" id="IPR038932">
    <property type="entry name" value="PARPBP"/>
</dbReference>
<evidence type="ECO:0000313" key="14">
    <source>
        <dbReference type="Proteomes" id="UP000275408"/>
    </source>
</evidence>
<dbReference type="Gene3D" id="1.10.486.10">
    <property type="entry name" value="PCRA, domain 4"/>
    <property type="match status" value="1"/>
</dbReference>
<evidence type="ECO:0000256" key="7">
    <source>
        <dbReference type="ARBA" id="ARBA00023125"/>
    </source>
</evidence>
<dbReference type="GO" id="GO:0005634">
    <property type="term" value="C:nucleus"/>
    <property type="evidence" value="ECO:0007669"/>
    <property type="project" value="UniProtKB-SubCell"/>
</dbReference>
<evidence type="ECO:0000313" key="13">
    <source>
        <dbReference type="EMBL" id="RMX47003.1"/>
    </source>
</evidence>
<organism evidence="13 14">
    <name type="scientific">Pocillopora damicornis</name>
    <name type="common">Cauliflower coral</name>
    <name type="synonym">Millepora damicornis</name>
    <dbReference type="NCBI Taxonomy" id="46731"/>
    <lineage>
        <taxon>Eukaryota</taxon>
        <taxon>Metazoa</taxon>
        <taxon>Cnidaria</taxon>
        <taxon>Anthozoa</taxon>
        <taxon>Hexacorallia</taxon>
        <taxon>Scleractinia</taxon>
        <taxon>Astrocoeniina</taxon>
        <taxon>Pocilloporidae</taxon>
        <taxon>Pocillopora</taxon>
    </lineage>
</organism>
<keyword evidence="5" id="KW-0963">Cytoplasm</keyword>
<evidence type="ECO:0000256" key="10">
    <source>
        <dbReference type="ARBA" id="ARBA00031632"/>
    </source>
</evidence>
<dbReference type="GO" id="GO:0003677">
    <property type="term" value="F:DNA binding"/>
    <property type="evidence" value="ECO:0007669"/>
    <property type="project" value="UniProtKB-KW"/>
</dbReference>
<dbReference type="GO" id="GO:0006281">
    <property type="term" value="P:DNA repair"/>
    <property type="evidence" value="ECO:0007669"/>
    <property type="project" value="UniProtKB-KW"/>
</dbReference>
<protein>
    <recommendedName>
        <fullName evidence="4">PCNA-interacting partner</fullName>
    </recommendedName>
    <alternativeName>
        <fullName evidence="10">PARP-1 binding protein</fullName>
    </alternativeName>
    <alternativeName>
        <fullName evidence="11">PARP1-binding protein</fullName>
    </alternativeName>
</protein>
<dbReference type="InterPro" id="IPR027417">
    <property type="entry name" value="P-loop_NTPase"/>
</dbReference>
<sequence>RVKFESHKEEDNMAAGFVYWIAEDKLQRLSEAFQLFKNHNGWKDDIQASTYLTFGCQSYNFTKNHFFKQVKWQSSTEFIINLYREHSTKKPFCDSIFNLKEQLVALQLIMAQLNKEETGEFAVKMHDVLEAHKEIMKCKLLMDEEENSISKLCTAYNKFLLHCNSVDFADVFQRVKTCFIMDSNVKDMLQISQQFVVTGKPKTQLEQQILQLMVGNRTLICFTETEDGQHSLSEKTADMLLHREVPADVLGDQLLNISPQRRTPSPALSHSVSQESLAQDQFLKVCLSYLRLLVNSRDELALSQAINIPHRDLAHKQFTVLRKVAREKNMPMFQVPLNLFIRVNIIMKITQLFLNTVFLSFPSQQTAVSFILRIRLGGKSYAPSNDNPLLPLTKGLGEFVTFFQKLQNVCEEIADAKNAVLRIINMLKVSIMKSKEKVFTNECIAKTVESLKEKVEEPSCKTGDGDKTKSSMAGMNVYFLIQAVLDEHVKQSCLQGYETMDLRCALMTPELPHGKSKIRSTLSQFRTPDSESSEAAVTPPKDQPPKHKPEKKPFESYRKVCGDMSWAKPAYSIQIGPSPANKRDQMMTAAINTDILTSHQESGNESYIKDTPKCHTKKRTLTESIYDKENIPIGNKTINDVKKPPAKRMLLETDITAKKSSKGKTKTKTLPKRKKIPLLQGQKQLTNFFR</sequence>
<dbReference type="STRING" id="46731.A0A3M6U012"/>
<comment type="caution">
    <text evidence="13">The sequence shown here is derived from an EMBL/GenBank/DDBJ whole genome shotgun (WGS) entry which is preliminary data.</text>
</comment>
<gene>
    <name evidence="13" type="ORF">pdam_00009617</name>
</gene>
<dbReference type="AlphaFoldDB" id="A0A3M6U012"/>
<keyword evidence="9" id="KW-0539">Nucleus</keyword>
<evidence type="ECO:0000256" key="3">
    <source>
        <dbReference type="ARBA" id="ARBA00009135"/>
    </source>
</evidence>
<evidence type="ECO:0000256" key="1">
    <source>
        <dbReference type="ARBA" id="ARBA00004123"/>
    </source>
</evidence>
<evidence type="ECO:0000256" key="11">
    <source>
        <dbReference type="ARBA" id="ARBA00032731"/>
    </source>
</evidence>
<keyword evidence="8" id="KW-0234">DNA repair</keyword>
<name>A0A3M6U012_POCDA</name>
<dbReference type="GO" id="GO:0005737">
    <property type="term" value="C:cytoplasm"/>
    <property type="evidence" value="ECO:0007669"/>
    <property type="project" value="UniProtKB-SubCell"/>
</dbReference>